<evidence type="ECO:0000256" key="1">
    <source>
        <dbReference type="ARBA" id="ARBA00004651"/>
    </source>
</evidence>
<feature type="transmembrane region" description="Helical" evidence="6">
    <location>
        <begin position="295"/>
        <end position="315"/>
    </location>
</feature>
<evidence type="ECO:0000256" key="4">
    <source>
        <dbReference type="ARBA" id="ARBA00022989"/>
    </source>
</evidence>
<feature type="transmembrane region" description="Helical" evidence="6">
    <location>
        <begin position="145"/>
        <end position="164"/>
    </location>
</feature>
<sequence length="320" mass="35104">MQGFVEFLASFAPTSLMPVAIMLLAAGAIAVAWPMVAAKGDRNEVKRRLKVDDGPVAAKPEPVQKKNAGVVREKAVKKAQEFYARSDPENVARLRMKLIQAGYMEPRAVGMFFLVRFTAMIGAAIGVFGLNQWMASPDATMASRWTFVILSGAAGYFLPGMVLGQKVREKRREYRNGFPDFMDLMIVCSDAGMSMEAGIERVSKELAKTYPALSQNLQLVSLELRAGRSLDDALKALGDRLSLDEVRSFATLLQQSKELGTSLSGALRVFSDEMRHKRMSLAEEKAHALPAKMSVPVTLCILPVVLMIAIIPIIVRMTAH</sequence>
<dbReference type="Proteomes" id="UP000198588">
    <property type="component" value="Unassembled WGS sequence"/>
</dbReference>
<evidence type="ECO:0000256" key="3">
    <source>
        <dbReference type="ARBA" id="ARBA00022692"/>
    </source>
</evidence>
<dbReference type="EMBL" id="FMXM01000002">
    <property type="protein sequence ID" value="SDA42046.1"/>
    <property type="molecule type" value="Genomic_DNA"/>
</dbReference>
<keyword evidence="4 6" id="KW-1133">Transmembrane helix</keyword>
<dbReference type="STRING" id="1165689.SAMN02927914_00393"/>
<reference evidence="8 9" key="1">
    <citation type="submission" date="2016-10" db="EMBL/GenBank/DDBJ databases">
        <authorList>
            <person name="de Groot N.N."/>
        </authorList>
    </citation>
    <scope>NUCLEOTIDE SEQUENCE [LARGE SCALE GENOMIC DNA]</scope>
    <source>
        <strain evidence="8 9">CGMCC 1.12097</strain>
    </source>
</reference>
<evidence type="ECO:0000313" key="8">
    <source>
        <dbReference type="EMBL" id="SDA42046.1"/>
    </source>
</evidence>
<gene>
    <name evidence="8" type="ORF">SAMN02927914_00393</name>
</gene>
<dbReference type="InterPro" id="IPR018076">
    <property type="entry name" value="T2SS_GspF_dom"/>
</dbReference>
<evidence type="ECO:0000256" key="2">
    <source>
        <dbReference type="ARBA" id="ARBA00022475"/>
    </source>
</evidence>
<proteinExistence type="predicted"/>
<evidence type="ECO:0000313" key="9">
    <source>
        <dbReference type="Proteomes" id="UP000198588"/>
    </source>
</evidence>
<evidence type="ECO:0000256" key="5">
    <source>
        <dbReference type="ARBA" id="ARBA00023136"/>
    </source>
</evidence>
<accession>A0A1G5V9G9</accession>
<evidence type="ECO:0000259" key="7">
    <source>
        <dbReference type="Pfam" id="PF00482"/>
    </source>
</evidence>
<dbReference type="PANTHER" id="PTHR35007">
    <property type="entry name" value="INTEGRAL MEMBRANE PROTEIN-RELATED"/>
    <property type="match status" value="1"/>
</dbReference>
<protein>
    <submittedName>
        <fullName evidence="8">Tight adherence protein C</fullName>
    </submittedName>
</protein>
<organism evidence="8 9">
    <name type="scientific">Mesorhizobium qingshengii</name>
    <dbReference type="NCBI Taxonomy" id="1165689"/>
    <lineage>
        <taxon>Bacteria</taxon>
        <taxon>Pseudomonadati</taxon>
        <taxon>Pseudomonadota</taxon>
        <taxon>Alphaproteobacteria</taxon>
        <taxon>Hyphomicrobiales</taxon>
        <taxon>Phyllobacteriaceae</taxon>
        <taxon>Mesorhizobium</taxon>
    </lineage>
</organism>
<name>A0A1G5V9G9_9HYPH</name>
<feature type="domain" description="Type II secretion system protein GspF" evidence="7">
    <location>
        <begin position="181"/>
        <end position="308"/>
    </location>
</feature>
<evidence type="ECO:0000256" key="6">
    <source>
        <dbReference type="SAM" id="Phobius"/>
    </source>
</evidence>
<dbReference type="Pfam" id="PF00482">
    <property type="entry name" value="T2SSF"/>
    <property type="match status" value="1"/>
</dbReference>
<comment type="subcellular location">
    <subcellularLocation>
        <location evidence="1">Cell membrane</location>
        <topology evidence="1">Multi-pass membrane protein</topology>
    </subcellularLocation>
</comment>
<keyword evidence="2" id="KW-1003">Cell membrane</keyword>
<dbReference type="GO" id="GO:0005886">
    <property type="term" value="C:plasma membrane"/>
    <property type="evidence" value="ECO:0007669"/>
    <property type="project" value="UniProtKB-SubCell"/>
</dbReference>
<dbReference type="AlphaFoldDB" id="A0A1G5V9G9"/>
<feature type="transmembrane region" description="Helical" evidence="6">
    <location>
        <begin position="16"/>
        <end position="38"/>
    </location>
</feature>
<dbReference type="OrthoDB" id="9810662at2"/>
<dbReference type="RefSeq" id="WP_091575197.1">
    <property type="nucleotide sequence ID" value="NZ_FMXM01000002.1"/>
</dbReference>
<feature type="transmembrane region" description="Helical" evidence="6">
    <location>
        <begin position="113"/>
        <end position="133"/>
    </location>
</feature>
<keyword evidence="3 6" id="KW-0812">Transmembrane</keyword>
<keyword evidence="5 6" id="KW-0472">Membrane</keyword>
<dbReference type="PANTHER" id="PTHR35007:SF2">
    <property type="entry name" value="PILUS ASSEMBLE PROTEIN"/>
    <property type="match status" value="1"/>
</dbReference>